<name>A0A382AA68_9ZZZZ</name>
<proteinExistence type="predicted"/>
<gene>
    <name evidence="1" type="ORF">METZ01_LOCUS151292</name>
</gene>
<reference evidence="1" key="1">
    <citation type="submission" date="2018-05" db="EMBL/GenBank/DDBJ databases">
        <authorList>
            <person name="Lanie J.A."/>
            <person name="Ng W.-L."/>
            <person name="Kazmierczak K.M."/>
            <person name="Andrzejewski T.M."/>
            <person name="Davidsen T.M."/>
            <person name="Wayne K.J."/>
            <person name="Tettelin H."/>
            <person name="Glass J.I."/>
            <person name="Rusch D."/>
            <person name="Podicherti R."/>
            <person name="Tsui H.-C.T."/>
            <person name="Winkler M.E."/>
        </authorList>
    </citation>
    <scope>NUCLEOTIDE SEQUENCE</scope>
</reference>
<dbReference type="AlphaFoldDB" id="A0A382AA68"/>
<evidence type="ECO:0000313" key="1">
    <source>
        <dbReference type="EMBL" id="SVA98438.1"/>
    </source>
</evidence>
<sequence>MLEKTYEKLIAIEHIITQINYSEPLQWIFDPSSQLYFIPKNGRSQSMSYLRMFKKHNQSKYHEIFLYLQQFHCIHKTDYSF</sequence>
<protein>
    <submittedName>
        <fullName evidence="1">Uncharacterized protein</fullName>
    </submittedName>
</protein>
<accession>A0A382AA68</accession>
<dbReference type="EMBL" id="UINC01024565">
    <property type="protein sequence ID" value="SVA98438.1"/>
    <property type="molecule type" value="Genomic_DNA"/>
</dbReference>
<organism evidence="1">
    <name type="scientific">marine metagenome</name>
    <dbReference type="NCBI Taxonomy" id="408172"/>
    <lineage>
        <taxon>unclassified sequences</taxon>
        <taxon>metagenomes</taxon>
        <taxon>ecological metagenomes</taxon>
    </lineage>
</organism>